<dbReference type="InterPro" id="IPR045155">
    <property type="entry name" value="Beta-lactam_cat"/>
</dbReference>
<evidence type="ECO:0000313" key="2">
    <source>
        <dbReference type="EMBL" id="MEX5720246.1"/>
    </source>
</evidence>
<reference evidence="2 3" key="1">
    <citation type="submission" date="2024-06" db="EMBL/GenBank/DDBJ databases">
        <title>Draft genome sequence of Geodermatophilus badlandi, a novel member of the Geodermatophilaceae isolated from badland sedimentary rocks in the Red desert, Wyoming, USA.</title>
        <authorList>
            <person name="Ben Tekaya S."/>
            <person name="Nouioui I."/>
            <person name="Flores G.M."/>
            <person name="Shaal M.N."/>
            <person name="Bredoire F."/>
            <person name="Basile F."/>
            <person name="Van Diepen L."/>
            <person name="Ward N.L."/>
        </authorList>
    </citation>
    <scope>NUCLEOTIDE SEQUENCE [LARGE SCALE GENOMIC DNA]</scope>
    <source>
        <strain evidence="2 3">WL48A</strain>
    </source>
</reference>
<sequence length="303" mass="31966">MSTRVLPRPAPPRALPFRRTLVPVVVLAVLLAAFAPGSARRALAGPPAAAVVPAMVSAYGDTGGTLAVALTAQVERPDGLSGRALDARDMELSYVTADNGPAAVRPFPTASIVKLFVAEEVLHRVRTGQLSLEPRDWRLLQDMIRSSDDPAVSELWDRFGGTQMVRDVAARYGLKGTRPPADPTQWGETITTARDLARFLALLPTVAAPADATTLLVWMRTATPVAADGFDQRFGVFGTAPGRPAVKQGWMCCLGGNRHLHSVSVVGTRVVVLLSEVPRSVGYDRATAALTAAAAALPPPPTG</sequence>
<dbReference type="RefSeq" id="WP_369208883.1">
    <property type="nucleotide sequence ID" value="NZ_JBFNXQ010000064.1"/>
</dbReference>
<dbReference type="PANTHER" id="PTHR35333:SF3">
    <property type="entry name" value="BETA-LACTAMASE-TYPE TRANSPEPTIDASE FOLD CONTAINING PROTEIN"/>
    <property type="match status" value="1"/>
</dbReference>
<dbReference type="Pfam" id="PF13354">
    <property type="entry name" value="Beta-lactamase2"/>
    <property type="match status" value="1"/>
</dbReference>
<dbReference type="EMBL" id="JBFNXQ010000064">
    <property type="protein sequence ID" value="MEX5720246.1"/>
    <property type="molecule type" value="Genomic_DNA"/>
</dbReference>
<dbReference type="InterPro" id="IPR000871">
    <property type="entry name" value="Beta-lactam_class-A"/>
</dbReference>
<dbReference type="GO" id="GO:0016787">
    <property type="term" value="F:hydrolase activity"/>
    <property type="evidence" value="ECO:0007669"/>
    <property type="project" value="UniProtKB-KW"/>
</dbReference>
<proteinExistence type="predicted"/>
<comment type="caution">
    <text evidence="2">The sequence shown here is derived from an EMBL/GenBank/DDBJ whole genome shotgun (WGS) entry which is preliminary data.</text>
</comment>
<evidence type="ECO:0000259" key="1">
    <source>
        <dbReference type="Pfam" id="PF13354"/>
    </source>
</evidence>
<dbReference type="SUPFAM" id="SSF56601">
    <property type="entry name" value="beta-lactamase/transpeptidase-like"/>
    <property type="match status" value="1"/>
</dbReference>
<organism evidence="2 3">
    <name type="scientific">Geodermatophilus maliterrae</name>
    <dbReference type="NCBI Taxonomy" id="3162531"/>
    <lineage>
        <taxon>Bacteria</taxon>
        <taxon>Bacillati</taxon>
        <taxon>Actinomycetota</taxon>
        <taxon>Actinomycetes</taxon>
        <taxon>Geodermatophilales</taxon>
        <taxon>Geodermatophilaceae</taxon>
        <taxon>Geodermatophilus</taxon>
    </lineage>
</organism>
<dbReference type="PANTHER" id="PTHR35333">
    <property type="entry name" value="BETA-LACTAMASE"/>
    <property type="match status" value="1"/>
</dbReference>
<keyword evidence="2" id="KW-0378">Hydrolase</keyword>
<evidence type="ECO:0000313" key="3">
    <source>
        <dbReference type="Proteomes" id="UP001560045"/>
    </source>
</evidence>
<dbReference type="Proteomes" id="UP001560045">
    <property type="component" value="Unassembled WGS sequence"/>
</dbReference>
<dbReference type="Gene3D" id="3.40.710.10">
    <property type="entry name" value="DD-peptidase/beta-lactamase superfamily"/>
    <property type="match status" value="1"/>
</dbReference>
<accession>A0ABV3XKJ5</accession>
<dbReference type="InterPro" id="IPR012338">
    <property type="entry name" value="Beta-lactam/transpept-like"/>
</dbReference>
<gene>
    <name evidence="2" type="ORF">ABQ292_17940</name>
</gene>
<keyword evidence="3" id="KW-1185">Reference proteome</keyword>
<feature type="domain" description="Beta-lactamase class A catalytic" evidence="1">
    <location>
        <begin position="138"/>
        <end position="224"/>
    </location>
</feature>
<protein>
    <submittedName>
        <fullName evidence="2">Serine hydrolase</fullName>
    </submittedName>
</protein>
<name>A0ABV3XKJ5_9ACTN</name>